<dbReference type="Proteomes" id="UP000609651">
    <property type="component" value="Unassembled WGS sequence"/>
</dbReference>
<organism evidence="1 2">
    <name type="scientific">Alienimonas chondri</name>
    <dbReference type="NCBI Taxonomy" id="2681879"/>
    <lineage>
        <taxon>Bacteria</taxon>
        <taxon>Pseudomonadati</taxon>
        <taxon>Planctomycetota</taxon>
        <taxon>Planctomycetia</taxon>
        <taxon>Planctomycetales</taxon>
        <taxon>Planctomycetaceae</taxon>
        <taxon>Alienimonas</taxon>
    </lineage>
</organism>
<evidence type="ECO:0000313" key="1">
    <source>
        <dbReference type="EMBL" id="NNJ24800.1"/>
    </source>
</evidence>
<evidence type="ECO:0008006" key="3">
    <source>
        <dbReference type="Google" id="ProtNLM"/>
    </source>
</evidence>
<dbReference type="Pfam" id="PF09970">
    <property type="entry name" value="DUF2204"/>
    <property type="match status" value="1"/>
</dbReference>
<reference evidence="1 2" key="1">
    <citation type="journal article" date="2020" name="Syst. Appl. Microbiol.">
        <title>Alienimonas chondri sp. nov., a novel planctomycete isolated from the biofilm of the red alga Chondrus crispus.</title>
        <authorList>
            <person name="Vitorino I."/>
            <person name="Albuquerque L."/>
            <person name="Wiegand S."/>
            <person name="Kallscheuer N."/>
            <person name="da Costa M.S."/>
            <person name="Lobo-da-Cunha A."/>
            <person name="Jogler C."/>
            <person name="Lage O.M."/>
        </authorList>
    </citation>
    <scope>NUCLEOTIDE SEQUENCE [LARGE SCALE GENOMIC DNA]</scope>
    <source>
        <strain evidence="1 2">LzC2</strain>
    </source>
</reference>
<sequence>MLRSPEFSELLSIMDRHEVRYLVIGGYAVMLYAEPRWTKDLDLWIALDETNAHAVFSALKEFGAPLSGLSASDFSTPGYFYQMGRPPLRVDLMMEIPGGDFESAWSRRNTVQVGDQHVHFISREDLITVKRAAGREQDLRDAEAIEQAAAAEGDAG</sequence>
<accession>A0ABX1VBD7</accession>
<dbReference type="SUPFAM" id="SSF81301">
    <property type="entry name" value="Nucleotidyltransferase"/>
    <property type="match status" value="1"/>
</dbReference>
<dbReference type="RefSeq" id="WP_171184138.1">
    <property type="nucleotide sequence ID" value="NZ_WTPX01000017.1"/>
</dbReference>
<dbReference type="InterPro" id="IPR043519">
    <property type="entry name" value="NT_sf"/>
</dbReference>
<protein>
    <recommendedName>
        <fullName evidence="3">Nucleotidyltransferase family protein</fullName>
    </recommendedName>
</protein>
<name>A0ABX1VBD7_9PLAN</name>
<dbReference type="EMBL" id="WTPX01000017">
    <property type="protein sequence ID" value="NNJ24800.1"/>
    <property type="molecule type" value="Genomic_DNA"/>
</dbReference>
<comment type="caution">
    <text evidence="1">The sequence shown here is derived from an EMBL/GenBank/DDBJ whole genome shotgun (WGS) entry which is preliminary data.</text>
</comment>
<evidence type="ECO:0000313" key="2">
    <source>
        <dbReference type="Proteomes" id="UP000609651"/>
    </source>
</evidence>
<proteinExistence type="predicted"/>
<dbReference type="Gene3D" id="3.30.460.40">
    <property type="match status" value="1"/>
</dbReference>
<keyword evidence="2" id="KW-1185">Reference proteome</keyword>
<dbReference type="InterPro" id="IPR018700">
    <property type="entry name" value="DUF2204"/>
</dbReference>
<gene>
    <name evidence="1" type="ORF">LzC2_08600</name>
</gene>